<feature type="domain" description="BAR" evidence="2">
    <location>
        <begin position="6"/>
        <end position="79"/>
    </location>
</feature>
<dbReference type="InterPro" id="IPR047234">
    <property type="entry name" value="GRAF_fam"/>
</dbReference>
<dbReference type="PANTHER" id="PTHR12552">
    <property type="entry name" value="OLIGOPHRENIN 1"/>
    <property type="match status" value="1"/>
</dbReference>
<name>A0A8X6H7L4_TRICU</name>
<accession>A0A8X6H7L4</accession>
<dbReference type="SUPFAM" id="SSF103657">
    <property type="entry name" value="BAR/IMD domain-like"/>
    <property type="match status" value="1"/>
</dbReference>
<dbReference type="OrthoDB" id="3183924at2759"/>
<dbReference type="PANTHER" id="PTHR12552:SF1">
    <property type="entry name" value="RHO GTPASE-ACTIVATING PROTEIN GRAF"/>
    <property type="match status" value="1"/>
</dbReference>
<dbReference type="AlphaFoldDB" id="A0A8X6H7L4"/>
<evidence type="ECO:0000259" key="2">
    <source>
        <dbReference type="Pfam" id="PF16746"/>
    </source>
</evidence>
<dbReference type="InterPro" id="IPR004148">
    <property type="entry name" value="BAR_dom"/>
</dbReference>
<comment type="caution">
    <text evidence="3">The sequence shown here is derived from an EMBL/GenBank/DDBJ whole genome shotgun (WGS) entry which is preliminary data.</text>
</comment>
<keyword evidence="4" id="KW-1185">Reference proteome</keyword>
<dbReference type="InterPro" id="IPR027267">
    <property type="entry name" value="AH/BAR_dom_sf"/>
</dbReference>
<evidence type="ECO:0000313" key="3">
    <source>
        <dbReference type="EMBL" id="GFQ68597.1"/>
    </source>
</evidence>
<dbReference type="Proteomes" id="UP000887116">
    <property type="component" value="Unassembled WGS sequence"/>
</dbReference>
<reference evidence="3" key="1">
    <citation type="submission" date="2020-07" db="EMBL/GenBank/DDBJ databases">
        <title>Multicomponent nature underlies the extraordinary mechanical properties of spider dragline silk.</title>
        <authorList>
            <person name="Kono N."/>
            <person name="Nakamura H."/>
            <person name="Mori M."/>
            <person name="Yoshida Y."/>
            <person name="Ohtoshi R."/>
            <person name="Malay A.D."/>
            <person name="Moran D.A.P."/>
            <person name="Tomita M."/>
            <person name="Numata K."/>
            <person name="Arakawa K."/>
        </authorList>
    </citation>
    <scope>NUCLEOTIDE SEQUENCE</scope>
</reference>
<protein>
    <submittedName>
        <fullName evidence="3">Rho GTPase-activating protein 10</fullName>
    </submittedName>
</protein>
<dbReference type="GO" id="GO:0005737">
    <property type="term" value="C:cytoplasm"/>
    <property type="evidence" value="ECO:0007669"/>
    <property type="project" value="InterPro"/>
</dbReference>
<evidence type="ECO:0000313" key="4">
    <source>
        <dbReference type="Proteomes" id="UP000887116"/>
    </source>
</evidence>
<dbReference type="Pfam" id="PF16746">
    <property type="entry name" value="BAR_3"/>
    <property type="match status" value="1"/>
</dbReference>
<dbReference type="GO" id="GO:0005096">
    <property type="term" value="F:GTPase activator activity"/>
    <property type="evidence" value="ECO:0007669"/>
    <property type="project" value="InterPro"/>
</dbReference>
<evidence type="ECO:0000256" key="1">
    <source>
        <dbReference type="SAM" id="Coils"/>
    </source>
</evidence>
<proteinExistence type="predicted"/>
<sequence length="129" mass="14681">MGLLPLEFTDCLTNSPYFRENLHAYEKELDRTSQSIKVLIKEVKDLLSAAKQLSRAQRNLANTLNNFKLECIGSSQTDDEVIIDKDCSECRKKLKIPCGSSAVNQKPAHVRAQAMQRSEIWGSLRSYYK</sequence>
<keyword evidence="1" id="KW-0175">Coiled coil</keyword>
<gene>
    <name evidence="3" type="primary">Arhgap10</name>
    <name evidence="3" type="ORF">TNCT_362781</name>
</gene>
<organism evidence="3 4">
    <name type="scientific">Trichonephila clavata</name>
    <name type="common">Joro spider</name>
    <name type="synonym">Nephila clavata</name>
    <dbReference type="NCBI Taxonomy" id="2740835"/>
    <lineage>
        <taxon>Eukaryota</taxon>
        <taxon>Metazoa</taxon>
        <taxon>Ecdysozoa</taxon>
        <taxon>Arthropoda</taxon>
        <taxon>Chelicerata</taxon>
        <taxon>Arachnida</taxon>
        <taxon>Araneae</taxon>
        <taxon>Araneomorphae</taxon>
        <taxon>Entelegynae</taxon>
        <taxon>Araneoidea</taxon>
        <taxon>Nephilidae</taxon>
        <taxon>Trichonephila</taxon>
    </lineage>
</organism>
<dbReference type="EMBL" id="BMAO01010653">
    <property type="protein sequence ID" value="GFQ68597.1"/>
    <property type="molecule type" value="Genomic_DNA"/>
</dbReference>
<feature type="coiled-coil region" evidence="1">
    <location>
        <begin position="22"/>
        <end position="70"/>
    </location>
</feature>
<dbReference type="Gene3D" id="1.20.1270.60">
    <property type="entry name" value="Arfaptin homology (AH) domain/BAR domain"/>
    <property type="match status" value="1"/>
</dbReference>